<sequence>MRGPGFEAAGGFGVNDTETSILSATLDILRTKGPAAVNVEAVALASGLAKTTIYRRFENRKALLEAAILSVVLNPVPPPDTSVEDQLRWVIGQTHDGVENILGSGGVSAIVANQDAQFMMLIREMLVPWVELVRAVLERGVATGSLRADIDVEVALHFILGSSLGEFIRTGTMSADWTERVFGMLWSSVRPEA</sequence>
<keyword evidence="2 4" id="KW-0238">DNA-binding</keyword>
<accession>A0A4T2C5M5</accession>
<evidence type="ECO:0000259" key="5">
    <source>
        <dbReference type="PROSITE" id="PS50977"/>
    </source>
</evidence>
<proteinExistence type="predicted"/>
<dbReference type="PRINTS" id="PR00455">
    <property type="entry name" value="HTHTETR"/>
</dbReference>
<dbReference type="SUPFAM" id="SSF48498">
    <property type="entry name" value="Tetracyclin repressor-like, C-terminal domain"/>
    <property type="match status" value="1"/>
</dbReference>
<evidence type="ECO:0000256" key="4">
    <source>
        <dbReference type="PROSITE-ProRule" id="PRU00335"/>
    </source>
</evidence>
<dbReference type="AlphaFoldDB" id="A0A4T2C5M5"/>
<dbReference type="SUPFAM" id="SSF46689">
    <property type="entry name" value="Homeodomain-like"/>
    <property type="match status" value="1"/>
</dbReference>
<dbReference type="GO" id="GO:0003700">
    <property type="term" value="F:DNA-binding transcription factor activity"/>
    <property type="evidence" value="ECO:0007669"/>
    <property type="project" value="TreeGrafter"/>
</dbReference>
<dbReference type="Gene3D" id="1.10.357.10">
    <property type="entry name" value="Tetracycline Repressor, domain 2"/>
    <property type="match status" value="1"/>
</dbReference>
<dbReference type="InterPro" id="IPR009057">
    <property type="entry name" value="Homeodomain-like_sf"/>
</dbReference>
<reference evidence="6 7" key="1">
    <citation type="journal article" date="2019" name="Microorganisms">
        <title>Systematic Affiliation and Genome Analysis of Subtercola vilae DB165(T) with Particular Emphasis on Cold Adaptation of an Isolate from a High-Altitude Cold Volcano Lake.</title>
        <authorList>
            <person name="Villalobos A.S."/>
            <person name="Wiese J."/>
            <person name="Imhoff J.F."/>
            <person name="Dorador C."/>
            <person name="Keller A."/>
            <person name="Hentschel U."/>
        </authorList>
    </citation>
    <scope>NUCLEOTIDE SEQUENCE [LARGE SCALE GENOMIC DNA]</scope>
    <source>
        <strain evidence="6 7">DB165</strain>
    </source>
</reference>
<feature type="domain" description="HTH tetR-type" evidence="5">
    <location>
        <begin position="15"/>
        <end position="75"/>
    </location>
</feature>
<dbReference type="PANTHER" id="PTHR30055:SF148">
    <property type="entry name" value="TETR-FAMILY TRANSCRIPTIONAL REGULATOR"/>
    <property type="match status" value="1"/>
</dbReference>
<dbReference type="InterPro" id="IPR011075">
    <property type="entry name" value="TetR_C"/>
</dbReference>
<dbReference type="Gene3D" id="1.10.10.60">
    <property type="entry name" value="Homeodomain-like"/>
    <property type="match status" value="1"/>
</dbReference>
<evidence type="ECO:0000256" key="3">
    <source>
        <dbReference type="ARBA" id="ARBA00023163"/>
    </source>
</evidence>
<gene>
    <name evidence="6" type="ORF">D4765_05650</name>
</gene>
<dbReference type="Pfam" id="PF16859">
    <property type="entry name" value="TetR_C_11"/>
    <property type="match status" value="1"/>
</dbReference>
<keyword evidence="7" id="KW-1185">Reference proteome</keyword>
<keyword evidence="1" id="KW-0805">Transcription regulation</keyword>
<dbReference type="PROSITE" id="PS50977">
    <property type="entry name" value="HTH_TETR_2"/>
    <property type="match status" value="1"/>
</dbReference>
<evidence type="ECO:0000256" key="2">
    <source>
        <dbReference type="ARBA" id="ARBA00023125"/>
    </source>
</evidence>
<dbReference type="InterPro" id="IPR036271">
    <property type="entry name" value="Tet_transcr_reg_TetR-rel_C_sf"/>
</dbReference>
<dbReference type="Proteomes" id="UP000306192">
    <property type="component" value="Unassembled WGS sequence"/>
</dbReference>
<comment type="caution">
    <text evidence="6">The sequence shown here is derived from an EMBL/GenBank/DDBJ whole genome shotgun (WGS) entry which is preliminary data.</text>
</comment>
<dbReference type="InterPro" id="IPR001647">
    <property type="entry name" value="HTH_TetR"/>
</dbReference>
<dbReference type="Pfam" id="PF00440">
    <property type="entry name" value="TetR_N"/>
    <property type="match status" value="1"/>
</dbReference>
<protein>
    <submittedName>
        <fullName evidence="6">TetR/AcrR family transcriptional regulator</fullName>
    </submittedName>
</protein>
<evidence type="ECO:0000313" key="6">
    <source>
        <dbReference type="EMBL" id="TIH39039.1"/>
    </source>
</evidence>
<dbReference type="InterPro" id="IPR050109">
    <property type="entry name" value="HTH-type_TetR-like_transc_reg"/>
</dbReference>
<dbReference type="EMBL" id="QYRT01000007">
    <property type="protein sequence ID" value="TIH39039.1"/>
    <property type="molecule type" value="Genomic_DNA"/>
</dbReference>
<keyword evidence="3" id="KW-0804">Transcription</keyword>
<evidence type="ECO:0000256" key="1">
    <source>
        <dbReference type="ARBA" id="ARBA00023015"/>
    </source>
</evidence>
<dbReference type="GO" id="GO:0000976">
    <property type="term" value="F:transcription cis-regulatory region binding"/>
    <property type="evidence" value="ECO:0007669"/>
    <property type="project" value="TreeGrafter"/>
</dbReference>
<evidence type="ECO:0000313" key="7">
    <source>
        <dbReference type="Proteomes" id="UP000306192"/>
    </source>
</evidence>
<name>A0A4T2C5M5_9MICO</name>
<organism evidence="6 7">
    <name type="scientific">Subtercola vilae</name>
    <dbReference type="NCBI Taxonomy" id="2056433"/>
    <lineage>
        <taxon>Bacteria</taxon>
        <taxon>Bacillati</taxon>
        <taxon>Actinomycetota</taxon>
        <taxon>Actinomycetes</taxon>
        <taxon>Micrococcales</taxon>
        <taxon>Microbacteriaceae</taxon>
        <taxon>Subtercola</taxon>
    </lineage>
</organism>
<dbReference type="PANTHER" id="PTHR30055">
    <property type="entry name" value="HTH-TYPE TRANSCRIPTIONAL REGULATOR RUTR"/>
    <property type="match status" value="1"/>
</dbReference>
<feature type="DNA-binding region" description="H-T-H motif" evidence="4">
    <location>
        <begin position="38"/>
        <end position="57"/>
    </location>
</feature>